<evidence type="ECO:0000313" key="2">
    <source>
        <dbReference type="Proteomes" id="UP000693946"/>
    </source>
</evidence>
<comment type="caution">
    <text evidence="1">The sequence shown here is derived from an EMBL/GenBank/DDBJ whole genome shotgun (WGS) entry which is preliminary data.</text>
</comment>
<keyword evidence="2" id="KW-1185">Reference proteome</keyword>
<dbReference type="EMBL" id="JAGKHQ010000016">
    <property type="protein sequence ID" value="KAG7493903.1"/>
    <property type="molecule type" value="Genomic_DNA"/>
</dbReference>
<gene>
    <name evidence="1" type="ORF">JOB18_018793</name>
</gene>
<dbReference type="Proteomes" id="UP000693946">
    <property type="component" value="Linkage Group LG4"/>
</dbReference>
<name>A0AAV6QP14_SOLSE</name>
<organism evidence="1 2">
    <name type="scientific">Solea senegalensis</name>
    <name type="common">Senegalese sole</name>
    <dbReference type="NCBI Taxonomy" id="28829"/>
    <lineage>
        <taxon>Eukaryota</taxon>
        <taxon>Metazoa</taxon>
        <taxon>Chordata</taxon>
        <taxon>Craniata</taxon>
        <taxon>Vertebrata</taxon>
        <taxon>Euteleostomi</taxon>
        <taxon>Actinopterygii</taxon>
        <taxon>Neopterygii</taxon>
        <taxon>Teleostei</taxon>
        <taxon>Neoteleostei</taxon>
        <taxon>Acanthomorphata</taxon>
        <taxon>Carangaria</taxon>
        <taxon>Pleuronectiformes</taxon>
        <taxon>Pleuronectoidei</taxon>
        <taxon>Soleidae</taxon>
        <taxon>Solea</taxon>
    </lineage>
</organism>
<protein>
    <submittedName>
        <fullName evidence="1">Uncharacterized protein</fullName>
    </submittedName>
</protein>
<sequence length="105" mass="12099">MLRVVFSACAHYNQRICGVLMLILLETQEHGEYRSRGGSPQRPEVLLQSQASALDPRQDMEFMMHHHSSHVTRRVHVHVLLLRLRLSESGEVSFTKLVLKPIVKM</sequence>
<reference evidence="1 2" key="1">
    <citation type="journal article" date="2021" name="Sci. Rep.">
        <title>Chromosome anchoring in Senegalese sole (Solea senegalensis) reveals sex-associated markers and genome rearrangements in flatfish.</title>
        <authorList>
            <person name="Guerrero-Cozar I."/>
            <person name="Gomez-Garrido J."/>
            <person name="Berbel C."/>
            <person name="Martinez-Blanch J.F."/>
            <person name="Alioto T."/>
            <person name="Claros M.G."/>
            <person name="Gagnaire P.A."/>
            <person name="Manchado M."/>
        </authorList>
    </citation>
    <scope>NUCLEOTIDE SEQUENCE [LARGE SCALE GENOMIC DNA]</scope>
    <source>
        <strain evidence="1">Sse05_10M</strain>
    </source>
</reference>
<accession>A0AAV6QP14</accession>
<evidence type="ECO:0000313" key="1">
    <source>
        <dbReference type="EMBL" id="KAG7493903.1"/>
    </source>
</evidence>
<proteinExistence type="predicted"/>
<dbReference type="AlphaFoldDB" id="A0AAV6QP14"/>